<dbReference type="Gene3D" id="2.60.260.20">
    <property type="entry name" value="Urease metallochaperone UreE, N-terminal domain"/>
    <property type="match status" value="2"/>
</dbReference>
<keyword evidence="1" id="KW-0963">Cytoplasm</keyword>
<evidence type="ECO:0000256" key="1">
    <source>
        <dbReference type="ARBA" id="ARBA00022490"/>
    </source>
</evidence>
<dbReference type="GO" id="GO:0042026">
    <property type="term" value="P:protein refolding"/>
    <property type="evidence" value="ECO:0007669"/>
    <property type="project" value="TreeGrafter"/>
</dbReference>
<reference evidence="6" key="1">
    <citation type="submission" date="2018-05" db="EMBL/GenBank/DDBJ databases">
        <authorList>
            <person name="Li Y."/>
        </authorList>
    </citation>
    <scope>NUCLEOTIDE SEQUENCE [LARGE SCALE GENOMIC DNA]</scope>
    <source>
        <strain evidence="6">3d-2-2</strain>
    </source>
</reference>
<dbReference type="CDD" id="cd06257">
    <property type="entry name" value="DnaJ"/>
    <property type="match status" value="1"/>
</dbReference>
<dbReference type="GO" id="GO:0003677">
    <property type="term" value="F:DNA binding"/>
    <property type="evidence" value="ECO:0007669"/>
    <property type="project" value="UniProtKB-KW"/>
</dbReference>
<dbReference type="FunFam" id="2.60.260.20:FF:000013">
    <property type="entry name" value="DnaJ subfamily B member 11"/>
    <property type="match status" value="1"/>
</dbReference>
<evidence type="ECO:0000256" key="3">
    <source>
        <dbReference type="ARBA" id="ARBA00023186"/>
    </source>
</evidence>
<keyword evidence="3" id="KW-0143">Chaperone</keyword>
<dbReference type="PANTHER" id="PTHR43096">
    <property type="entry name" value="DNAJ HOMOLOG 1, MITOCHONDRIAL-RELATED"/>
    <property type="match status" value="1"/>
</dbReference>
<dbReference type="PANTHER" id="PTHR43096:SF52">
    <property type="entry name" value="DNAJ HOMOLOG 1, MITOCHONDRIAL-RELATED"/>
    <property type="match status" value="1"/>
</dbReference>
<dbReference type="PROSITE" id="PS50076">
    <property type="entry name" value="DNAJ_2"/>
    <property type="match status" value="1"/>
</dbReference>
<dbReference type="FunFam" id="2.60.260.20:FF:000008">
    <property type="entry name" value="Curved DNA-binding protein"/>
    <property type="match status" value="1"/>
</dbReference>
<dbReference type="SMART" id="SM00271">
    <property type="entry name" value="DnaJ"/>
    <property type="match status" value="1"/>
</dbReference>
<comment type="caution">
    <text evidence="5">The sequence shown here is derived from an EMBL/GenBank/DDBJ whole genome shotgun (WGS) entry which is preliminary data.</text>
</comment>
<evidence type="ECO:0000313" key="6">
    <source>
        <dbReference type="Proteomes" id="UP000245212"/>
    </source>
</evidence>
<dbReference type="SUPFAM" id="SSF49493">
    <property type="entry name" value="HSP40/DnaJ peptide-binding domain"/>
    <property type="match status" value="2"/>
</dbReference>
<evidence type="ECO:0000259" key="4">
    <source>
        <dbReference type="PROSITE" id="PS50076"/>
    </source>
</evidence>
<protein>
    <submittedName>
        <fullName evidence="5">Cytochrome C biogenesis protein</fullName>
    </submittedName>
</protein>
<dbReference type="InterPro" id="IPR036869">
    <property type="entry name" value="J_dom_sf"/>
</dbReference>
<dbReference type="Pfam" id="PF01556">
    <property type="entry name" value="DnaJ_C"/>
    <property type="match status" value="1"/>
</dbReference>
<sequence length="318" mass="34466">MEFKDYYEILGVARDASADDIRRAYRKLARKYHPDVSTEADAEARMREINEAHTVLSDAEKRAAYDQLGAGYAQGSGFNPPPGWERGFEFRGGQAGPGGAQGDFSDFFSAFFGGMGGSGMGGHPRSAGGGFRTRGEDRHTVIEIDLDDALQGAQREIGLRAMQTDAHGQPSMQQRTLSVRIPAGVHEGQRIRLAGQGDPGLGGGPAGDLYLEIKFRPHARYRVEGRDLTMTVPIAPWEAALGADIEVPTPGGRVEVKVPEGTVSGRRLRLRGRGIPGKPAGDLYLELQVVVPPADTPQARALYEQMARDLKFDPRARL</sequence>
<dbReference type="Pfam" id="PF00226">
    <property type="entry name" value="DnaJ"/>
    <property type="match status" value="1"/>
</dbReference>
<dbReference type="Proteomes" id="UP000245212">
    <property type="component" value="Unassembled WGS sequence"/>
</dbReference>
<dbReference type="Gene3D" id="1.10.287.110">
    <property type="entry name" value="DnaJ domain"/>
    <property type="match status" value="1"/>
</dbReference>
<dbReference type="AlphaFoldDB" id="A0A2V1K6Y4"/>
<gene>
    <name evidence="5" type="ORF">DD235_00500</name>
</gene>
<dbReference type="SUPFAM" id="SSF46565">
    <property type="entry name" value="Chaperone J-domain"/>
    <property type="match status" value="1"/>
</dbReference>
<dbReference type="RefSeq" id="WP_109060117.1">
    <property type="nucleotide sequence ID" value="NZ_QETA01000001.1"/>
</dbReference>
<keyword evidence="2" id="KW-0238">DNA-binding</keyword>
<name>A0A2V1K6Y4_9BURK</name>
<dbReference type="InterPro" id="IPR008971">
    <property type="entry name" value="HSP40/DnaJ_pept-bd"/>
</dbReference>
<dbReference type="CDD" id="cd10747">
    <property type="entry name" value="DnaJ_C"/>
    <property type="match status" value="1"/>
</dbReference>
<evidence type="ECO:0000313" key="5">
    <source>
        <dbReference type="EMBL" id="PWF24712.1"/>
    </source>
</evidence>
<proteinExistence type="predicted"/>
<evidence type="ECO:0000256" key="2">
    <source>
        <dbReference type="ARBA" id="ARBA00023125"/>
    </source>
</evidence>
<accession>A0A2V1K6Y4</accession>
<dbReference type="GO" id="GO:0051082">
    <property type="term" value="F:unfolded protein binding"/>
    <property type="evidence" value="ECO:0007669"/>
    <property type="project" value="InterPro"/>
</dbReference>
<dbReference type="GO" id="GO:0005737">
    <property type="term" value="C:cytoplasm"/>
    <property type="evidence" value="ECO:0007669"/>
    <property type="project" value="TreeGrafter"/>
</dbReference>
<dbReference type="InterPro" id="IPR001623">
    <property type="entry name" value="DnaJ_domain"/>
</dbReference>
<dbReference type="PRINTS" id="PR00625">
    <property type="entry name" value="JDOMAIN"/>
</dbReference>
<feature type="domain" description="J" evidence="4">
    <location>
        <begin position="5"/>
        <end position="69"/>
    </location>
</feature>
<dbReference type="EMBL" id="QETA01000001">
    <property type="protein sequence ID" value="PWF24712.1"/>
    <property type="molecule type" value="Genomic_DNA"/>
</dbReference>
<keyword evidence="6" id="KW-1185">Reference proteome</keyword>
<organism evidence="5 6">
    <name type="scientific">Corticimicrobacter populi</name>
    <dbReference type="NCBI Taxonomy" id="2175229"/>
    <lineage>
        <taxon>Bacteria</taxon>
        <taxon>Pseudomonadati</taxon>
        <taxon>Pseudomonadota</taxon>
        <taxon>Betaproteobacteria</taxon>
        <taxon>Burkholderiales</taxon>
        <taxon>Alcaligenaceae</taxon>
        <taxon>Corticimicrobacter</taxon>
    </lineage>
</organism>
<dbReference type="InterPro" id="IPR002939">
    <property type="entry name" value="DnaJ_C"/>
</dbReference>